<evidence type="ECO:0000313" key="8">
    <source>
        <dbReference type="EMBL" id="TDZ20580.1"/>
    </source>
</evidence>
<dbReference type="GO" id="GO:0005634">
    <property type="term" value="C:nucleus"/>
    <property type="evidence" value="ECO:0007669"/>
    <property type="project" value="UniProtKB-SubCell"/>
</dbReference>
<dbReference type="STRING" id="1213857.A0A484FQS0"/>
<feature type="domain" description="Zn(2)-C6 fungal-type" evidence="7">
    <location>
        <begin position="22"/>
        <end position="55"/>
    </location>
</feature>
<keyword evidence="3" id="KW-0238">DNA-binding</keyword>
<proteinExistence type="predicted"/>
<dbReference type="GO" id="GO:0000981">
    <property type="term" value="F:DNA-binding transcription factor activity, RNA polymerase II-specific"/>
    <property type="evidence" value="ECO:0007669"/>
    <property type="project" value="InterPro"/>
</dbReference>
<dbReference type="InterPro" id="IPR001138">
    <property type="entry name" value="Zn2Cys6_DnaBD"/>
</dbReference>
<dbReference type="EMBL" id="AMCV02000017">
    <property type="protein sequence ID" value="TDZ20580.1"/>
    <property type="molecule type" value="Genomic_DNA"/>
</dbReference>
<dbReference type="InterPro" id="IPR051089">
    <property type="entry name" value="prtT"/>
</dbReference>
<evidence type="ECO:0000256" key="6">
    <source>
        <dbReference type="SAM" id="MobiDB-lite"/>
    </source>
</evidence>
<reference evidence="9" key="2">
    <citation type="journal article" date="2019" name="Mol. Plant Microbe Interact.">
        <title>Genome sequence resources for four phytopathogenic fungi from the Colletotrichum orbiculare species complex.</title>
        <authorList>
            <person name="Gan P."/>
            <person name="Tsushima A."/>
            <person name="Narusaka M."/>
            <person name="Narusaka Y."/>
            <person name="Takano Y."/>
            <person name="Kubo Y."/>
            <person name="Shirasu K."/>
        </authorList>
    </citation>
    <scope>GENOME REANNOTATION</scope>
    <source>
        <strain evidence="9">104-T / ATCC 96160 / CBS 514.97 / LARS 414 / MAFF 240422</strain>
    </source>
</reference>
<evidence type="ECO:0000313" key="9">
    <source>
        <dbReference type="Proteomes" id="UP000014480"/>
    </source>
</evidence>
<gene>
    <name evidence="8" type="ORF">Cob_v006363</name>
</gene>
<dbReference type="PROSITE" id="PS00463">
    <property type="entry name" value="ZN2_CY6_FUNGAL_1"/>
    <property type="match status" value="1"/>
</dbReference>
<reference evidence="9" key="1">
    <citation type="journal article" date="2013" name="New Phytol.">
        <title>Comparative genomic and transcriptomic analyses reveal the hemibiotrophic stage shift of Colletotrichum fungi.</title>
        <authorList>
            <person name="Gan P."/>
            <person name="Ikeda K."/>
            <person name="Irieda H."/>
            <person name="Narusaka M."/>
            <person name="O'Connell R.J."/>
            <person name="Narusaka Y."/>
            <person name="Takano Y."/>
            <person name="Kubo Y."/>
            <person name="Shirasu K."/>
        </authorList>
    </citation>
    <scope>NUCLEOTIDE SEQUENCE [LARGE SCALE GENOMIC DNA]</scope>
    <source>
        <strain evidence="9">104-T / ATCC 96160 / CBS 514.97 / LARS 414 / MAFF 240422</strain>
    </source>
</reference>
<dbReference type="PANTHER" id="PTHR31845">
    <property type="entry name" value="FINGER DOMAIN PROTEIN, PUTATIVE-RELATED"/>
    <property type="match status" value="1"/>
</dbReference>
<protein>
    <recommendedName>
        <fullName evidence="7">Zn(2)-C6 fungal-type domain-containing protein</fullName>
    </recommendedName>
</protein>
<keyword evidence="2" id="KW-0805">Transcription regulation</keyword>
<dbReference type="PROSITE" id="PS50048">
    <property type="entry name" value="ZN2_CY6_FUNGAL_2"/>
    <property type="match status" value="1"/>
</dbReference>
<evidence type="ECO:0000256" key="4">
    <source>
        <dbReference type="ARBA" id="ARBA00023163"/>
    </source>
</evidence>
<dbReference type="GO" id="GO:0008270">
    <property type="term" value="F:zinc ion binding"/>
    <property type="evidence" value="ECO:0007669"/>
    <property type="project" value="InterPro"/>
</dbReference>
<comment type="caution">
    <text evidence="8">The sequence shown here is derived from an EMBL/GenBank/DDBJ whole genome shotgun (WGS) entry which is preliminary data.</text>
</comment>
<dbReference type="SUPFAM" id="SSF57701">
    <property type="entry name" value="Zn2/Cys6 DNA-binding domain"/>
    <property type="match status" value="1"/>
</dbReference>
<dbReference type="Gene3D" id="4.10.240.10">
    <property type="entry name" value="Zn(2)-C6 fungal-type DNA-binding domain"/>
    <property type="match status" value="1"/>
</dbReference>
<feature type="region of interest" description="Disordered" evidence="6">
    <location>
        <begin position="466"/>
        <end position="490"/>
    </location>
</feature>
<keyword evidence="9" id="KW-1185">Reference proteome</keyword>
<dbReference type="GO" id="GO:0000976">
    <property type="term" value="F:transcription cis-regulatory region binding"/>
    <property type="evidence" value="ECO:0007669"/>
    <property type="project" value="TreeGrafter"/>
</dbReference>
<dbReference type="InterPro" id="IPR036864">
    <property type="entry name" value="Zn2-C6_fun-type_DNA-bd_sf"/>
</dbReference>
<keyword evidence="4" id="KW-0804">Transcription</keyword>
<sequence length="654" mass="72519">MPLPTSQSSSRRSDPPLKWGTACAQCKASKARCVRPATPGFKCERCQRLRKECTERADKPRKRRENKPSRTALLEQRLELLIKSLSDPHTTSPISGETSHLHSSLLQLIWAAIVYMPTTSWTIIRDDVLADVLGTARPFLMSCIRMVASFRSLRSMQGQMYELKQQISDRVLLRSERSLDLLSGLVVMLGWYQHHCLVHTQLNNFVALATTMVADMRLNRKPGWLERTKLMVNDLENVEERTNEQKRLLLGAWYLSSCVSTGLDATECTPLTAYMRQCLKEVEADAECESDILLVYLVKLQDILDRTARLSRQINDEDEDETPKGPVKAPFSAYVTALTAEFDALLNKMPSCVKNDDNMRIRINSVRIRLHEPPKLSADVLLSMSRYFAETPPAGLPSPLDSLYRSHSALKTWYNDWLSMPAATNRTTPMPVVLDAITAITALGRWAKMAAPGSIPRTPVTDALPLDPSGNWNNRSSTTPASSASAGGYLVPSPFDPESDLVQAIATLKTRLATQPDLRLDVTEILGQLGQAMEQASAALAADSEDPPGTGHDWWSLSAIKIRIAQVKLEHWTAMIEDQESETGDEDGYDVDGAVGDRVTTLDQADKPSDDLELLGDMSTQEAGWASTASTGVFDSLGWMEGLGDWGAFMTHLR</sequence>
<feature type="compositionally biased region" description="Low complexity" evidence="6">
    <location>
        <begin position="476"/>
        <end position="486"/>
    </location>
</feature>
<dbReference type="CDD" id="cd00067">
    <property type="entry name" value="GAL4"/>
    <property type="match status" value="1"/>
</dbReference>
<evidence type="ECO:0000256" key="1">
    <source>
        <dbReference type="ARBA" id="ARBA00004123"/>
    </source>
</evidence>
<dbReference type="Proteomes" id="UP000014480">
    <property type="component" value="Unassembled WGS sequence"/>
</dbReference>
<evidence type="ECO:0000256" key="3">
    <source>
        <dbReference type="ARBA" id="ARBA00023125"/>
    </source>
</evidence>
<organism evidence="8 9">
    <name type="scientific">Colletotrichum orbiculare (strain 104-T / ATCC 96160 / CBS 514.97 / LARS 414 / MAFF 240422)</name>
    <name type="common">Cucumber anthracnose fungus</name>
    <name type="synonym">Colletotrichum lagenarium</name>
    <dbReference type="NCBI Taxonomy" id="1213857"/>
    <lineage>
        <taxon>Eukaryota</taxon>
        <taxon>Fungi</taxon>
        <taxon>Dikarya</taxon>
        <taxon>Ascomycota</taxon>
        <taxon>Pezizomycotina</taxon>
        <taxon>Sordariomycetes</taxon>
        <taxon>Hypocreomycetidae</taxon>
        <taxon>Glomerellales</taxon>
        <taxon>Glomerellaceae</taxon>
        <taxon>Colletotrichum</taxon>
        <taxon>Colletotrichum orbiculare species complex</taxon>
    </lineage>
</organism>
<evidence type="ECO:0000256" key="5">
    <source>
        <dbReference type="ARBA" id="ARBA00023242"/>
    </source>
</evidence>
<comment type="subcellular location">
    <subcellularLocation>
        <location evidence="1">Nucleus</location>
    </subcellularLocation>
</comment>
<dbReference type="PANTHER" id="PTHR31845:SF10">
    <property type="entry name" value="ZN(II)2CYS6 TRANSCRIPTION FACTOR (EUROFUNG)"/>
    <property type="match status" value="1"/>
</dbReference>
<accession>A0A484FQS0</accession>
<keyword evidence="5" id="KW-0539">Nucleus</keyword>
<evidence type="ECO:0000259" key="7">
    <source>
        <dbReference type="PROSITE" id="PS50048"/>
    </source>
</evidence>
<dbReference type="OrthoDB" id="5226580at2759"/>
<name>A0A484FQS0_COLOR</name>
<dbReference type="AlphaFoldDB" id="A0A484FQS0"/>
<evidence type="ECO:0000256" key="2">
    <source>
        <dbReference type="ARBA" id="ARBA00023015"/>
    </source>
</evidence>